<gene>
    <name evidence="3" type="ORF">AX018_1008132</name>
</gene>
<comment type="similarity">
    <text evidence="1 2">Belongs to the phD/YefM antitoxin family.</text>
</comment>
<dbReference type="Proteomes" id="UP000248856">
    <property type="component" value="Unassembled WGS sequence"/>
</dbReference>
<proteinExistence type="inferred from homology"/>
<dbReference type="Gene3D" id="1.10.1220.170">
    <property type="match status" value="1"/>
</dbReference>
<accession>A0A328ZGR2</accession>
<reference evidence="3 4" key="1">
    <citation type="submission" date="2018-06" db="EMBL/GenBank/DDBJ databases">
        <title>Genomic Encyclopedia of Archaeal and Bacterial Type Strains, Phase II (KMG-II): from individual species to whole genera.</title>
        <authorList>
            <person name="Goeker M."/>
        </authorList>
    </citation>
    <scope>NUCLEOTIDE SEQUENCE [LARGE SCALE GENOMIC DNA]</scope>
    <source>
        <strain evidence="3 4">CFPB 3232</strain>
    </source>
</reference>
<dbReference type="PANTHER" id="PTHR33713:SF6">
    <property type="entry name" value="ANTITOXIN YEFM"/>
    <property type="match status" value="1"/>
</dbReference>
<dbReference type="InterPro" id="IPR051405">
    <property type="entry name" value="phD/YefM_antitoxin"/>
</dbReference>
<dbReference type="AlphaFoldDB" id="A0A328ZGR2"/>
<evidence type="ECO:0000313" key="4">
    <source>
        <dbReference type="Proteomes" id="UP000248856"/>
    </source>
</evidence>
<dbReference type="OrthoDB" id="9802003at2"/>
<sequence length="84" mass="9274">MHVISFTQARSEFKGVIDRVVADCDATLIHRRDGENAVLLAESTYNSMLETLHLLQAPANARRLLAAVAQDRKGAAQVRSLIEE</sequence>
<dbReference type="Gene3D" id="3.40.1620.10">
    <property type="entry name" value="YefM-like domain"/>
    <property type="match status" value="1"/>
</dbReference>
<evidence type="ECO:0000256" key="2">
    <source>
        <dbReference type="RuleBase" id="RU362080"/>
    </source>
</evidence>
<name>A0A328ZGR2_9BURK</name>
<keyword evidence="4" id="KW-1185">Reference proteome</keyword>
<dbReference type="EMBL" id="QLTA01000008">
    <property type="protein sequence ID" value="RAR85039.1"/>
    <property type="molecule type" value="Genomic_DNA"/>
</dbReference>
<dbReference type="PANTHER" id="PTHR33713">
    <property type="entry name" value="ANTITOXIN YAFN-RELATED"/>
    <property type="match status" value="1"/>
</dbReference>
<dbReference type="InterPro" id="IPR006442">
    <property type="entry name" value="Antitoxin_Phd/YefM"/>
</dbReference>
<dbReference type="InterPro" id="IPR036165">
    <property type="entry name" value="YefM-like_sf"/>
</dbReference>
<dbReference type="SUPFAM" id="SSF143120">
    <property type="entry name" value="YefM-like"/>
    <property type="match status" value="1"/>
</dbReference>
<dbReference type="RefSeq" id="WP_111876450.1">
    <property type="nucleotide sequence ID" value="NZ_CBCSGC010000010.1"/>
</dbReference>
<evidence type="ECO:0000256" key="1">
    <source>
        <dbReference type="ARBA" id="ARBA00009981"/>
    </source>
</evidence>
<comment type="function">
    <text evidence="2">Antitoxin component of a type II toxin-antitoxin (TA) system.</text>
</comment>
<protein>
    <recommendedName>
        <fullName evidence="2">Antitoxin</fullName>
    </recommendedName>
</protein>
<evidence type="ECO:0000313" key="3">
    <source>
        <dbReference type="EMBL" id="RAR85039.1"/>
    </source>
</evidence>
<dbReference type="Pfam" id="PF02604">
    <property type="entry name" value="PhdYeFM_antitox"/>
    <property type="match status" value="1"/>
</dbReference>
<comment type="caution">
    <text evidence="3">The sequence shown here is derived from an EMBL/GenBank/DDBJ whole genome shotgun (WGS) entry which is preliminary data.</text>
</comment>
<organism evidence="3 4">
    <name type="scientific">Paracidovorax anthurii</name>
    <dbReference type="NCBI Taxonomy" id="78229"/>
    <lineage>
        <taxon>Bacteria</taxon>
        <taxon>Pseudomonadati</taxon>
        <taxon>Pseudomonadota</taxon>
        <taxon>Betaproteobacteria</taxon>
        <taxon>Burkholderiales</taxon>
        <taxon>Comamonadaceae</taxon>
        <taxon>Paracidovorax</taxon>
    </lineage>
</organism>